<keyword evidence="3" id="KW-1185">Reference proteome</keyword>
<feature type="compositionally biased region" description="Basic and acidic residues" evidence="1">
    <location>
        <begin position="1"/>
        <end position="11"/>
    </location>
</feature>
<feature type="compositionally biased region" description="Polar residues" evidence="1">
    <location>
        <begin position="12"/>
        <end position="24"/>
    </location>
</feature>
<sequence length="71" mass="7772">MEGKSLMETHTDNSPSSGKFSPDQTKPSLVLIRHKIVLFLLGSLVSSHLPKTGQEASGKGPYRAFKNVFDQ</sequence>
<organism evidence="2 3">
    <name type="scientific">Ameiurus melas</name>
    <name type="common">Black bullhead</name>
    <name type="synonym">Silurus melas</name>
    <dbReference type="NCBI Taxonomy" id="219545"/>
    <lineage>
        <taxon>Eukaryota</taxon>
        <taxon>Metazoa</taxon>
        <taxon>Chordata</taxon>
        <taxon>Craniata</taxon>
        <taxon>Vertebrata</taxon>
        <taxon>Euteleostomi</taxon>
        <taxon>Actinopterygii</taxon>
        <taxon>Neopterygii</taxon>
        <taxon>Teleostei</taxon>
        <taxon>Ostariophysi</taxon>
        <taxon>Siluriformes</taxon>
        <taxon>Ictaluridae</taxon>
        <taxon>Ameiurus</taxon>
    </lineage>
</organism>
<proteinExistence type="predicted"/>
<evidence type="ECO:0000256" key="1">
    <source>
        <dbReference type="SAM" id="MobiDB-lite"/>
    </source>
</evidence>
<name>A0A7J5ZZ98_AMEME</name>
<feature type="region of interest" description="Disordered" evidence="1">
    <location>
        <begin position="50"/>
        <end position="71"/>
    </location>
</feature>
<dbReference type="Proteomes" id="UP000593565">
    <property type="component" value="Unassembled WGS sequence"/>
</dbReference>
<accession>A0A7J5ZZ98</accession>
<dbReference type="EMBL" id="JAAGNN010000020">
    <property type="protein sequence ID" value="KAF4075796.1"/>
    <property type="molecule type" value="Genomic_DNA"/>
</dbReference>
<feature type="region of interest" description="Disordered" evidence="1">
    <location>
        <begin position="1"/>
        <end position="24"/>
    </location>
</feature>
<reference evidence="2 3" key="1">
    <citation type="submission" date="2020-02" db="EMBL/GenBank/DDBJ databases">
        <title>A chromosome-scale genome assembly of the black bullhead catfish (Ameiurus melas).</title>
        <authorList>
            <person name="Wen M."/>
            <person name="Zham M."/>
            <person name="Cabau C."/>
            <person name="Klopp C."/>
            <person name="Donnadieu C."/>
            <person name="Roques C."/>
            <person name="Bouchez O."/>
            <person name="Lampietro C."/>
            <person name="Jouanno E."/>
            <person name="Herpin A."/>
            <person name="Louis A."/>
            <person name="Berthelot C."/>
            <person name="Parey E."/>
            <person name="Roest-Crollius H."/>
            <person name="Braasch I."/>
            <person name="Postlethwait J."/>
            <person name="Robinson-Rechavi M."/>
            <person name="Echchiki A."/>
            <person name="Begum T."/>
            <person name="Montfort J."/>
            <person name="Schartl M."/>
            <person name="Bobe J."/>
            <person name="Guiguen Y."/>
        </authorList>
    </citation>
    <scope>NUCLEOTIDE SEQUENCE [LARGE SCALE GENOMIC DNA]</scope>
    <source>
        <strain evidence="2">M_S1</strain>
        <tissue evidence="2">Blood</tissue>
    </source>
</reference>
<evidence type="ECO:0000313" key="2">
    <source>
        <dbReference type="EMBL" id="KAF4075796.1"/>
    </source>
</evidence>
<comment type="caution">
    <text evidence="2">The sequence shown here is derived from an EMBL/GenBank/DDBJ whole genome shotgun (WGS) entry which is preliminary data.</text>
</comment>
<evidence type="ECO:0000313" key="3">
    <source>
        <dbReference type="Proteomes" id="UP000593565"/>
    </source>
</evidence>
<protein>
    <submittedName>
        <fullName evidence="2">Uncharacterized protein</fullName>
    </submittedName>
</protein>
<gene>
    <name evidence="2" type="ORF">AMELA_G00222940</name>
</gene>
<dbReference type="AlphaFoldDB" id="A0A7J5ZZ98"/>